<dbReference type="Gene3D" id="3.40.50.720">
    <property type="entry name" value="NAD(P)-binding Rossmann-like Domain"/>
    <property type="match status" value="1"/>
</dbReference>
<dbReference type="EMBL" id="ML996091">
    <property type="protein sequence ID" value="KAF2149309.1"/>
    <property type="molecule type" value="Genomic_DNA"/>
</dbReference>
<dbReference type="InterPro" id="IPR001509">
    <property type="entry name" value="Epimerase_deHydtase"/>
</dbReference>
<evidence type="ECO:0000313" key="3">
    <source>
        <dbReference type="EMBL" id="KAF2149309.1"/>
    </source>
</evidence>
<dbReference type="CDD" id="cd08946">
    <property type="entry name" value="SDR_e"/>
    <property type="match status" value="1"/>
</dbReference>
<comment type="similarity">
    <text evidence="1">Belongs to the NAD(P)-dependent epimerase/dehydratase family.</text>
</comment>
<evidence type="ECO:0000313" key="4">
    <source>
        <dbReference type="Proteomes" id="UP000799439"/>
    </source>
</evidence>
<protein>
    <submittedName>
        <fullName evidence="3">NAD dependent epimerase/dehydratase family protein</fullName>
    </submittedName>
</protein>
<proteinExistence type="inferred from homology"/>
<dbReference type="OrthoDB" id="202470at2759"/>
<name>A0A9P4MGU4_9PEZI</name>
<organism evidence="3 4">
    <name type="scientific">Myriangium duriaei CBS 260.36</name>
    <dbReference type="NCBI Taxonomy" id="1168546"/>
    <lineage>
        <taxon>Eukaryota</taxon>
        <taxon>Fungi</taxon>
        <taxon>Dikarya</taxon>
        <taxon>Ascomycota</taxon>
        <taxon>Pezizomycotina</taxon>
        <taxon>Dothideomycetes</taxon>
        <taxon>Dothideomycetidae</taxon>
        <taxon>Myriangiales</taxon>
        <taxon>Myriangiaceae</taxon>
        <taxon>Myriangium</taxon>
    </lineage>
</organism>
<sequence length="333" mass="36416">MPKVLVTGSSGHLGTALMLSLPSFSLTPIGIDILPPPHTTVVGSILDGPLISSLLSTHGISYILHTATLHKPHVASHPKQAFIDTNISGTLALLEAATAPGSPVKGFIFVSSTTTFGAALSPGPTKPAVWIDEAVVPVPKNIYGVTKVAAEDLCHLFHRQTGLPIVVLRTSRFFPEEDDDEERRREVGGDNLKVLELASRRVDVEDVVRAVVAGVEKVEEVRWGTYIVSAPTPFKREGDEVGLLNGRAREGFEKAVPGVGERMDRLGWGWQKRVDRVYDSSKAVRQLGWRPLYTFERALELLEEGKDYRSELTHKVGKRGYHATNTGVYTIDR</sequence>
<reference evidence="3" key="1">
    <citation type="journal article" date="2020" name="Stud. Mycol.">
        <title>101 Dothideomycetes genomes: a test case for predicting lifestyles and emergence of pathogens.</title>
        <authorList>
            <person name="Haridas S."/>
            <person name="Albert R."/>
            <person name="Binder M."/>
            <person name="Bloem J."/>
            <person name="Labutti K."/>
            <person name="Salamov A."/>
            <person name="Andreopoulos B."/>
            <person name="Baker S."/>
            <person name="Barry K."/>
            <person name="Bills G."/>
            <person name="Bluhm B."/>
            <person name="Cannon C."/>
            <person name="Castanera R."/>
            <person name="Culley D."/>
            <person name="Daum C."/>
            <person name="Ezra D."/>
            <person name="Gonzalez J."/>
            <person name="Henrissat B."/>
            <person name="Kuo A."/>
            <person name="Liang C."/>
            <person name="Lipzen A."/>
            <person name="Lutzoni F."/>
            <person name="Magnuson J."/>
            <person name="Mondo S."/>
            <person name="Nolan M."/>
            <person name="Ohm R."/>
            <person name="Pangilinan J."/>
            <person name="Park H.-J."/>
            <person name="Ramirez L."/>
            <person name="Alfaro M."/>
            <person name="Sun H."/>
            <person name="Tritt A."/>
            <person name="Yoshinaga Y."/>
            <person name="Zwiers L.-H."/>
            <person name="Turgeon B."/>
            <person name="Goodwin S."/>
            <person name="Spatafora J."/>
            <person name="Crous P."/>
            <person name="Grigoriev I."/>
        </authorList>
    </citation>
    <scope>NUCLEOTIDE SEQUENCE</scope>
    <source>
        <strain evidence="3">CBS 260.36</strain>
    </source>
</reference>
<gene>
    <name evidence="3" type="ORF">K461DRAFT_329361</name>
</gene>
<comment type="caution">
    <text evidence="3">The sequence shown here is derived from an EMBL/GenBank/DDBJ whole genome shotgun (WGS) entry which is preliminary data.</text>
</comment>
<dbReference type="SUPFAM" id="SSF51735">
    <property type="entry name" value="NAD(P)-binding Rossmann-fold domains"/>
    <property type="match status" value="1"/>
</dbReference>
<dbReference type="AlphaFoldDB" id="A0A9P4MGU4"/>
<keyword evidence="4" id="KW-1185">Reference proteome</keyword>
<dbReference type="InterPro" id="IPR036291">
    <property type="entry name" value="NAD(P)-bd_dom_sf"/>
</dbReference>
<evidence type="ECO:0000259" key="2">
    <source>
        <dbReference type="Pfam" id="PF01370"/>
    </source>
</evidence>
<evidence type="ECO:0000256" key="1">
    <source>
        <dbReference type="ARBA" id="ARBA00007637"/>
    </source>
</evidence>
<accession>A0A9P4MGU4</accession>
<dbReference type="Pfam" id="PF01370">
    <property type="entry name" value="Epimerase"/>
    <property type="match status" value="1"/>
</dbReference>
<dbReference type="Proteomes" id="UP000799439">
    <property type="component" value="Unassembled WGS sequence"/>
</dbReference>
<dbReference type="PANTHER" id="PTHR43000">
    <property type="entry name" value="DTDP-D-GLUCOSE 4,6-DEHYDRATASE-RELATED"/>
    <property type="match status" value="1"/>
</dbReference>
<feature type="domain" description="NAD-dependent epimerase/dehydratase" evidence="2">
    <location>
        <begin position="4"/>
        <end position="220"/>
    </location>
</feature>